<protein>
    <recommendedName>
        <fullName evidence="3">SpoIIAA-like</fullName>
    </recommendedName>
</protein>
<comment type="caution">
    <text evidence="1">The sequence shown here is derived from an EMBL/GenBank/DDBJ whole genome shotgun (WGS) entry which is preliminary data.</text>
</comment>
<dbReference type="RefSeq" id="WP_264138744.1">
    <property type="nucleotide sequence ID" value="NZ_JAOYOD010000001.1"/>
</dbReference>
<gene>
    <name evidence="1" type="ORF">N7U62_14680</name>
</gene>
<reference evidence="1 2" key="1">
    <citation type="submission" date="2022-10" db="EMBL/GenBank/DDBJ databases">
        <title>Comparative genomics and taxonomic characterization of three novel marine species of genus Reichenbachiella exhibiting antioxidant and polysaccharide degradation activities.</title>
        <authorList>
            <person name="Muhammad N."/>
            <person name="Lee Y.-J."/>
            <person name="Ko J."/>
            <person name="Kim S.-G."/>
        </authorList>
    </citation>
    <scope>NUCLEOTIDE SEQUENCE [LARGE SCALE GENOMIC DNA]</scope>
    <source>
        <strain evidence="1 2">ABR2-5</strain>
    </source>
</reference>
<evidence type="ECO:0008006" key="3">
    <source>
        <dbReference type="Google" id="ProtNLM"/>
    </source>
</evidence>
<accession>A0ABT3CW36</accession>
<evidence type="ECO:0000313" key="2">
    <source>
        <dbReference type="Proteomes" id="UP001300692"/>
    </source>
</evidence>
<organism evidence="1 2">
    <name type="scientific">Reichenbachiella ulvae</name>
    <dbReference type="NCBI Taxonomy" id="2980104"/>
    <lineage>
        <taxon>Bacteria</taxon>
        <taxon>Pseudomonadati</taxon>
        <taxon>Bacteroidota</taxon>
        <taxon>Cytophagia</taxon>
        <taxon>Cytophagales</taxon>
        <taxon>Reichenbachiellaceae</taxon>
        <taxon>Reichenbachiella</taxon>
    </lineage>
</organism>
<sequence length="122" mass="13733">MPITTLSHQSKKVVFIDYEGCSNKDDMLDMVRQTTEYVLSLPDPHVLMLFDYTHAFGSRDYMKLAQESRDKIYKAKSTKSACIGISGIKKVLLQGYNAIGGSRGLKPFNTKEEALDYLVSDD</sequence>
<dbReference type="Proteomes" id="UP001300692">
    <property type="component" value="Unassembled WGS sequence"/>
</dbReference>
<dbReference type="EMBL" id="JAOYOD010000001">
    <property type="protein sequence ID" value="MCV9387925.1"/>
    <property type="molecule type" value="Genomic_DNA"/>
</dbReference>
<name>A0ABT3CW36_9BACT</name>
<proteinExistence type="predicted"/>
<keyword evidence="2" id="KW-1185">Reference proteome</keyword>
<evidence type="ECO:0000313" key="1">
    <source>
        <dbReference type="EMBL" id="MCV9387925.1"/>
    </source>
</evidence>